<organism evidence="1 2">
    <name type="scientific">Streptococcus gallolyticus</name>
    <dbReference type="NCBI Taxonomy" id="315405"/>
    <lineage>
        <taxon>Bacteria</taxon>
        <taxon>Bacillati</taxon>
        <taxon>Bacillota</taxon>
        <taxon>Bacilli</taxon>
        <taxon>Lactobacillales</taxon>
        <taxon>Streptococcaceae</taxon>
        <taxon>Streptococcus</taxon>
    </lineage>
</organism>
<accession>A0A368UFD7</accession>
<comment type="caution">
    <text evidence="1">The sequence shown here is derived from an EMBL/GenBank/DDBJ whole genome shotgun (WGS) entry which is preliminary data.</text>
</comment>
<reference evidence="1 2" key="1">
    <citation type="journal article" date="2018" name="Sci. Rep.">
        <title>Network-guided genomic and metagenomic analysis of the faecal microbiota of the critically endangered kakapo.</title>
        <authorList>
            <person name="Waite D.W."/>
            <person name="Dsouza M."/>
            <person name="Sekiguchi Y."/>
            <person name="Hugenholtz P."/>
            <person name="Taylor M.W."/>
        </authorList>
    </citation>
    <scope>NUCLEOTIDE SEQUENCE [LARGE SCALE GENOMIC DNA]</scope>
    <source>
        <strain evidence="1 2">BI02</strain>
    </source>
</reference>
<proteinExistence type="predicted"/>
<dbReference type="Proteomes" id="UP000253215">
    <property type="component" value="Unassembled WGS sequence"/>
</dbReference>
<protein>
    <submittedName>
        <fullName evidence="1">Uncharacterized protein</fullName>
    </submittedName>
</protein>
<gene>
    <name evidence="1" type="ORF">CAC02_02015</name>
</gene>
<evidence type="ECO:0000313" key="1">
    <source>
        <dbReference type="EMBL" id="RCW17664.1"/>
    </source>
</evidence>
<dbReference type="EMBL" id="NETH01000006">
    <property type="protein sequence ID" value="RCW17664.1"/>
    <property type="molecule type" value="Genomic_DNA"/>
</dbReference>
<name>A0A368UFD7_9STRE</name>
<dbReference type="AlphaFoldDB" id="A0A368UFD7"/>
<evidence type="ECO:0000313" key="2">
    <source>
        <dbReference type="Proteomes" id="UP000253215"/>
    </source>
</evidence>
<sequence length="68" mass="7834">MEKTEFEKLLDSSGIKRKVIAERMGMTRTGFYKKQKKPKERFDGNEMLRLSEILGVDSKVVLEAILVS</sequence>